<dbReference type="Gene3D" id="3.40.50.300">
    <property type="entry name" value="P-loop containing nucleotide triphosphate hydrolases"/>
    <property type="match status" value="1"/>
</dbReference>
<dbReference type="GO" id="GO:0003677">
    <property type="term" value="F:DNA binding"/>
    <property type="evidence" value="ECO:0007669"/>
    <property type="project" value="UniProtKB-KW"/>
</dbReference>
<evidence type="ECO:0000256" key="8">
    <source>
        <dbReference type="ARBA" id="ARBA00022881"/>
    </source>
</evidence>
<gene>
    <name evidence="11" type="primary">uvrA_90</name>
    <name evidence="11" type="ORF">SDC9_204120</name>
</gene>
<evidence type="ECO:0000256" key="10">
    <source>
        <dbReference type="ARBA" id="ARBA00023204"/>
    </source>
</evidence>
<dbReference type="EMBL" id="VSSQ01126745">
    <property type="protein sequence ID" value="MPN56432.1"/>
    <property type="molecule type" value="Genomic_DNA"/>
</dbReference>
<evidence type="ECO:0000256" key="7">
    <source>
        <dbReference type="ARBA" id="ARBA00022840"/>
    </source>
</evidence>
<dbReference type="GO" id="GO:0004518">
    <property type="term" value="F:nuclease activity"/>
    <property type="evidence" value="ECO:0007669"/>
    <property type="project" value="UniProtKB-KW"/>
</dbReference>
<keyword evidence="10" id="KW-0234">DNA repair</keyword>
<proteinExistence type="predicted"/>
<dbReference type="InterPro" id="IPR027417">
    <property type="entry name" value="P-loop_NTPase"/>
</dbReference>
<dbReference type="AlphaFoldDB" id="A0A645IZZ2"/>
<dbReference type="PANTHER" id="PTHR43152:SF3">
    <property type="entry name" value="UVRABC SYSTEM PROTEIN A"/>
    <property type="match status" value="1"/>
</dbReference>
<comment type="subcellular location">
    <subcellularLocation>
        <location evidence="1">Cytoplasm</location>
    </subcellularLocation>
</comment>
<reference evidence="11" key="1">
    <citation type="submission" date="2019-08" db="EMBL/GenBank/DDBJ databases">
        <authorList>
            <person name="Kucharzyk K."/>
            <person name="Murdoch R.W."/>
            <person name="Higgins S."/>
            <person name="Loffler F."/>
        </authorList>
    </citation>
    <scope>NUCLEOTIDE SEQUENCE</scope>
</reference>
<keyword evidence="2" id="KW-0963">Cytoplasm</keyword>
<dbReference type="PANTHER" id="PTHR43152">
    <property type="entry name" value="UVRABC SYSTEM PROTEIN A"/>
    <property type="match status" value="1"/>
</dbReference>
<organism evidence="11">
    <name type="scientific">bioreactor metagenome</name>
    <dbReference type="NCBI Taxonomy" id="1076179"/>
    <lineage>
        <taxon>unclassified sequences</taxon>
        <taxon>metagenomes</taxon>
        <taxon>ecological metagenomes</taxon>
    </lineage>
</organism>
<evidence type="ECO:0000256" key="9">
    <source>
        <dbReference type="ARBA" id="ARBA00023125"/>
    </source>
</evidence>
<comment type="caution">
    <text evidence="11">The sequence shown here is derived from an EMBL/GenBank/DDBJ whole genome shotgun (WGS) entry which is preliminary data.</text>
</comment>
<dbReference type="SUPFAM" id="SSF52540">
    <property type="entry name" value="P-loop containing nucleoside triphosphate hydrolases"/>
    <property type="match status" value="1"/>
</dbReference>
<keyword evidence="3" id="KW-0677">Repeat</keyword>
<name>A0A645IZZ2_9ZZZZ</name>
<keyword evidence="7" id="KW-0067">ATP-binding</keyword>
<evidence type="ECO:0000256" key="3">
    <source>
        <dbReference type="ARBA" id="ARBA00022737"/>
    </source>
</evidence>
<protein>
    <submittedName>
        <fullName evidence="11">UvrABC system protein A</fullName>
    </submittedName>
</protein>
<keyword evidence="9" id="KW-0238">DNA-binding</keyword>
<keyword evidence="8" id="KW-0267">Excision nuclease</keyword>
<evidence type="ECO:0000256" key="2">
    <source>
        <dbReference type="ARBA" id="ARBA00022490"/>
    </source>
</evidence>
<keyword evidence="5" id="KW-0227">DNA damage</keyword>
<keyword evidence="6" id="KW-0228">DNA excision</keyword>
<dbReference type="GO" id="GO:0005737">
    <property type="term" value="C:cytoplasm"/>
    <property type="evidence" value="ECO:0007669"/>
    <property type="project" value="UniProtKB-SubCell"/>
</dbReference>
<dbReference type="GO" id="GO:0005524">
    <property type="term" value="F:ATP binding"/>
    <property type="evidence" value="ECO:0007669"/>
    <property type="project" value="UniProtKB-KW"/>
</dbReference>
<sequence length="67" mass="7103">MASENSITGQFLSGRRSIPVPAERRLSERFLRVKGARANNLKSVDVDIPLGVFTCITGVSGSGKAAL</sequence>
<keyword evidence="4" id="KW-0547">Nucleotide-binding</keyword>
<evidence type="ECO:0000313" key="11">
    <source>
        <dbReference type="EMBL" id="MPN56432.1"/>
    </source>
</evidence>
<evidence type="ECO:0000256" key="1">
    <source>
        <dbReference type="ARBA" id="ARBA00004496"/>
    </source>
</evidence>
<dbReference type="GO" id="GO:0006281">
    <property type="term" value="P:DNA repair"/>
    <property type="evidence" value="ECO:0007669"/>
    <property type="project" value="UniProtKB-KW"/>
</dbReference>
<evidence type="ECO:0000256" key="5">
    <source>
        <dbReference type="ARBA" id="ARBA00022763"/>
    </source>
</evidence>
<accession>A0A645IZZ2</accession>
<evidence type="ECO:0000256" key="4">
    <source>
        <dbReference type="ARBA" id="ARBA00022741"/>
    </source>
</evidence>
<evidence type="ECO:0000256" key="6">
    <source>
        <dbReference type="ARBA" id="ARBA00022769"/>
    </source>
</evidence>